<dbReference type="InterPro" id="IPR002649">
    <property type="entry name" value="tRNA_m1G_MeTrfase_TrmD"/>
</dbReference>
<comment type="subcellular location">
    <subcellularLocation>
        <location evidence="2">Cytoplasm</location>
    </subcellularLocation>
</comment>
<evidence type="ECO:0000256" key="11">
    <source>
        <dbReference type="ARBA" id="ARBA00022694"/>
    </source>
</evidence>
<comment type="subunit">
    <text evidence="4">Homodimer.</text>
</comment>
<evidence type="ECO:0000256" key="1">
    <source>
        <dbReference type="ARBA" id="ARBA00002634"/>
    </source>
</evidence>
<evidence type="ECO:0000256" key="4">
    <source>
        <dbReference type="ARBA" id="ARBA00011738"/>
    </source>
</evidence>
<reference evidence="17" key="1">
    <citation type="submission" date="2018-06" db="EMBL/GenBank/DDBJ databases">
        <authorList>
            <person name="Zhirakovskaya E."/>
        </authorList>
    </citation>
    <scope>NUCLEOTIDE SEQUENCE</scope>
</reference>
<evidence type="ECO:0000256" key="10">
    <source>
        <dbReference type="ARBA" id="ARBA00022691"/>
    </source>
</evidence>
<accession>A0A3B1D721</accession>
<dbReference type="Pfam" id="PF01746">
    <property type="entry name" value="tRNA_m1G_MT"/>
    <property type="match status" value="1"/>
</dbReference>
<evidence type="ECO:0000259" key="16">
    <source>
        <dbReference type="Pfam" id="PF01746"/>
    </source>
</evidence>
<protein>
    <recommendedName>
        <fullName evidence="6">tRNA (guanine-N(1)-)-methyltransferase</fullName>
        <ecNumber evidence="5">2.1.1.228</ecNumber>
    </recommendedName>
    <alternativeName>
        <fullName evidence="12">M1G-methyltransferase</fullName>
    </alternativeName>
    <alternativeName>
        <fullName evidence="13">tRNA [GM37] methyltransferase</fullName>
    </alternativeName>
</protein>
<name>A0A3B1D721_9ZZZZ</name>
<keyword evidence="7" id="KW-0963">Cytoplasm</keyword>
<evidence type="ECO:0000256" key="14">
    <source>
        <dbReference type="ARBA" id="ARBA00047783"/>
    </source>
</evidence>
<keyword evidence="9 17" id="KW-0808">Transferase</keyword>
<dbReference type="EC" id="2.1.1.228" evidence="5"/>
<comment type="function">
    <text evidence="1">Specifically methylates guanosine-37 in various tRNAs.</text>
</comment>
<dbReference type="GO" id="GO:0005829">
    <property type="term" value="C:cytosol"/>
    <property type="evidence" value="ECO:0007669"/>
    <property type="project" value="TreeGrafter"/>
</dbReference>
<dbReference type="CDD" id="cd18080">
    <property type="entry name" value="TrmD-like"/>
    <property type="match status" value="1"/>
</dbReference>
<sequence>MPTRFDILSTFPDLFSHAPPAALAFSITARARTAGIIDWHAHDIRDYTTNKHRKTDDRPFGGGPGMVMTAQPIWDAVRAVEAMDDRPATRILLSPQGTPLTQPMVEELATKPRLLLIAGHYEGLDERVVERLDPLEISLGDYVLSGGELAALVLIDAITRLLPGALGDKDSAAQDSFSPATTTDPTGTPLPATLLDELGVTETTRLLDCPHYTKPRIWEGLEVPEVLLSGDHQAIARWRLEQMLDRTRARRPDLLEE</sequence>
<evidence type="ECO:0000256" key="7">
    <source>
        <dbReference type="ARBA" id="ARBA00022490"/>
    </source>
</evidence>
<evidence type="ECO:0000256" key="9">
    <source>
        <dbReference type="ARBA" id="ARBA00022679"/>
    </source>
</evidence>
<dbReference type="PIRSF" id="PIRSF000386">
    <property type="entry name" value="tRNA_mtase"/>
    <property type="match status" value="1"/>
</dbReference>
<feature type="compositionally biased region" description="Polar residues" evidence="15">
    <location>
        <begin position="173"/>
        <end position="186"/>
    </location>
</feature>
<keyword evidence="11" id="KW-0819">tRNA processing</keyword>
<dbReference type="EMBL" id="UOGK01000064">
    <property type="protein sequence ID" value="VAX36492.1"/>
    <property type="molecule type" value="Genomic_DNA"/>
</dbReference>
<dbReference type="PANTHER" id="PTHR46417:SF1">
    <property type="entry name" value="TRNA (GUANINE-N(1)-)-METHYLTRANSFERASE"/>
    <property type="match status" value="1"/>
</dbReference>
<dbReference type="AlphaFoldDB" id="A0A3B1D721"/>
<dbReference type="InterPro" id="IPR029028">
    <property type="entry name" value="Alpha/beta_knot_MTases"/>
</dbReference>
<dbReference type="GO" id="GO:0052906">
    <property type="term" value="F:tRNA (guanine(37)-N1)-methyltransferase activity"/>
    <property type="evidence" value="ECO:0007669"/>
    <property type="project" value="UniProtKB-EC"/>
</dbReference>
<dbReference type="Gene3D" id="3.40.1280.10">
    <property type="match status" value="1"/>
</dbReference>
<dbReference type="InterPro" id="IPR029026">
    <property type="entry name" value="tRNA_m1G_MTases_N"/>
</dbReference>
<evidence type="ECO:0000256" key="13">
    <source>
        <dbReference type="ARBA" id="ARBA00033392"/>
    </source>
</evidence>
<evidence type="ECO:0000256" key="15">
    <source>
        <dbReference type="SAM" id="MobiDB-lite"/>
    </source>
</evidence>
<evidence type="ECO:0000256" key="6">
    <source>
        <dbReference type="ARBA" id="ARBA00014679"/>
    </source>
</evidence>
<feature type="region of interest" description="Disordered" evidence="15">
    <location>
        <begin position="170"/>
        <end position="190"/>
    </location>
</feature>
<organism evidence="17">
    <name type="scientific">hydrothermal vent metagenome</name>
    <dbReference type="NCBI Taxonomy" id="652676"/>
    <lineage>
        <taxon>unclassified sequences</taxon>
        <taxon>metagenomes</taxon>
        <taxon>ecological metagenomes</taxon>
    </lineage>
</organism>
<keyword evidence="10" id="KW-0949">S-adenosyl-L-methionine</keyword>
<evidence type="ECO:0000256" key="12">
    <source>
        <dbReference type="ARBA" id="ARBA00029736"/>
    </source>
</evidence>
<proteinExistence type="inferred from homology"/>
<evidence type="ECO:0000256" key="8">
    <source>
        <dbReference type="ARBA" id="ARBA00022603"/>
    </source>
</evidence>
<dbReference type="HAMAP" id="MF_00605">
    <property type="entry name" value="TrmD"/>
    <property type="match status" value="1"/>
</dbReference>
<dbReference type="Gene3D" id="1.10.1270.20">
    <property type="entry name" value="tRNA(m1g37)methyltransferase, domain 2"/>
    <property type="match status" value="1"/>
</dbReference>
<dbReference type="InterPro" id="IPR023148">
    <property type="entry name" value="tRNA_m1G_MeTrfase_C_sf"/>
</dbReference>
<dbReference type="FunFam" id="3.40.1280.10:FF:000001">
    <property type="entry name" value="tRNA (guanine-N(1)-)-methyltransferase"/>
    <property type="match status" value="1"/>
</dbReference>
<feature type="domain" description="tRNA methyltransferase TRMD/TRM10-type" evidence="16">
    <location>
        <begin position="4"/>
        <end position="256"/>
    </location>
</feature>
<comment type="similarity">
    <text evidence="3">Belongs to the RNA methyltransferase TrmD family.</text>
</comment>
<evidence type="ECO:0000256" key="5">
    <source>
        <dbReference type="ARBA" id="ARBA00012807"/>
    </source>
</evidence>
<dbReference type="GO" id="GO:0002939">
    <property type="term" value="P:tRNA N1-guanine methylation"/>
    <property type="evidence" value="ECO:0007669"/>
    <property type="project" value="TreeGrafter"/>
</dbReference>
<evidence type="ECO:0000256" key="3">
    <source>
        <dbReference type="ARBA" id="ARBA00007630"/>
    </source>
</evidence>
<dbReference type="InterPro" id="IPR016009">
    <property type="entry name" value="tRNA_MeTrfase_TRMD/TRM10"/>
</dbReference>
<dbReference type="PANTHER" id="PTHR46417">
    <property type="entry name" value="TRNA (GUANINE-N(1)-)-METHYLTRANSFERASE"/>
    <property type="match status" value="1"/>
</dbReference>
<comment type="catalytic activity">
    <reaction evidence="14">
        <text>guanosine(37) in tRNA + S-adenosyl-L-methionine = N(1)-methylguanosine(37) in tRNA + S-adenosyl-L-homocysteine + H(+)</text>
        <dbReference type="Rhea" id="RHEA:36899"/>
        <dbReference type="Rhea" id="RHEA-COMP:10145"/>
        <dbReference type="Rhea" id="RHEA-COMP:10147"/>
        <dbReference type="ChEBI" id="CHEBI:15378"/>
        <dbReference type="ChEBI" id="CHEBI:57856"/>
        <dbReference type="ChEBI" id="CHEBI:59789"/>
        <dbReference type="ChEBI" id="CHEBI:73542"/>
        <dbReference type="ChEBI" id="CHEBI:74269"/>
        <dbReference type="EC" id="2.1.1.228"/>
    </reaction>
</comment>
<dbReference type="NCBIfam" id="NF000648">
    <property type="entry name" value="PRK00026.1"/>
    <property type="match status" value="1"/>
</dbReference>
<keyword evidence="8 17" id="KW-0489">Methyltransferase</keyword>
<dbReference type="SUPFAM" id="SSF75217">
    <property type="entry name" value="alpha/beta knot"/>
    <property type="match status" value="1"/>
</dbReference>
<gene>
    <name evidence="17" type="ORF">MNBD_PLANCTO03-2031</name>
</gene>
<evidence type="ECO:0000256" key="2">
    <source>
        <dbReference type="ARBA" id="ARBA00004496"/>
    </source>
</evidence>
<evidence type="ECO:0000313" key="17">
    <source>
        <dbReference type="EMBL" id="VAX36492.1"/>
    </source>
</evidence>